<sequence length="273" mass="29489">MRTATRNYAGTAMLVLVMLFCILPILSMLSAALQPQGTVPMGISWPSNPQWGNFADAWNVANISVLLRSSAVLVLGVVPVSVLISTMAAYALAQLHLPGGKIFYVLLLVGLTLPFEVTIIPLYYQIRDMGLLNTQPGLILPLIGLNMPFAIFWMRAHFSSVPAELSEAASMDGAGSWTSFRRIHLPLAVPAIASLALLMFLSTWNQFLLAIILIQDPDKRTMAGALQNFVGEHGSDLVLLNAGALLIMAPTVIVFLILQRHFIKALLAGSVKG</sequence>
<evidence type="ECO:0000256" key="5">
    <source>
        <dbReference type="ARBA" id="ARBA00022989"/>
    </source>
</evidence>
<dbReference type="PROSITE" id="PS50928">
    <property type="entry name" value="ABC_TM1"/>
    <property type="match status" value="1"/>
</dbReference>
<keyword evidence="10" id="KW-1185">Reference proteome</keyword>
<dbReference type="CDD" id="cd06261">
    <property type="entry name" value="TM_PBP2"/>
    <property type="match status" value="1"/>
</dbReference>
<evidence type="ECO:0000256" key="4">
    <source>
        <dbReference type="ARBA" id="ARBA00022692"/>
    </source>
</evidence>
<evidence type="ECO:0000256" key="2">
    <source>
        <dbReference type="ARBA" id="ARBA00022448"/>
    </source>
</evidence>
<dbReference type="Pfam" id="PF00528">
    <property type="entry name" value="BPD_transp_1"/>
    <property type="match status" value="1"/>
</dbReference>
<feature type="transmembrane region" description="Helical" evidence="7">
    <location>
        <begin position="238"/>
        <end position="258"/>
    </location>
</feature>
<comment type="caution">
    <text evidence="9">The sequence shown here is derived from an EMBL/GenBank/DDBJ whole genome shotgun (WGS) entry which is preliminary data.</text>
</comment>
<proteinExistence type="inferred from homology"/>
<evidence type="ECO:0000313" key="10">
    <source>
        <dbReference type="Proteomes" id="UP000544090"/>
    </source>
</evidence>
<name>A0A7X6K6W4_9MICC</name>
<keyword evidence="4 7" id="KW-0812">Transmembrane</keyword>
<feature type="transmembrane region" description="Helical" evidence="7">
    <location>
        <begin position="187"/>
        <end position="214"/>
    </location>
</feature>
<dbReference type="Proteomes" id="UP000544090">
    <property type="component" value="Unassembled WGS sequence"/>
</dbReference>
<dbReference type="InterPro" id="IPR000515">
    <property type="entry name" value="MetI-like"/>
</dbReference>
<dbReference type="Gene3D" id="1.10.3720.10">
    <property type="entry name" value="MetI-like"/>
    <property type="match status" value="1"/>
</dbReference>
<dbReference type="PANTHER" id="PTHR43744">
    <property type="entry name" value="ABC TRANSPORTER PERMEASE PROTEIN MG189-RELATED-RELATED"/>
    <property type="match status" value="1"/>
</dbReference>
<keyword evidence="2 7" id="KW-0813">Transport</keyword>
<keyword evidence="6 7" id="KW-0472">Membrane</keyword>
<dbReference type="GO" id="GO:0055085">
    <property type="term" value="P:transmembrane transport"/>
    <property type="evidence" value="ECO:0007669"/>
    <property type="project" value="InterPro"/>
</dbReference>
<organism evidence="9 10">
    <name type="scientific">Arthrobacter mobilis</name>
    <dbReference type="NCBI Taxonomy" id="2724944"/>
    <lineage>
        <taxon>Bacteria</taxon>
        <taxon>Bacillati</taxon>
        <taxon>Actinomycetota</taxon>
        <taxon>Actinomycetes</taxon>
        <taxon>Micrococcales</taxon>
        <taxon>Micrococcaceae</taxon>
        <taxon>Arthrobacter</taxon>
    </lineage>
</organism>
<dbReference type="SUPFAM" id="SSF161098">
    <property type="entry name" value="MetI-like"/>
    <property type="match status" value="1"/>
</dbReference>
<dbReference type="InterPro" id="IPR035906">
    <property type="entry name" value="MetI-like_sf"/>
</dbReference>
<dbReference type="EMBL" id="JAAZSQ010000015">
    <property type="protein sequence ID" value="NKX55778.1"/>
    <property type="molecule type" value="Genomic_DNA"/>
</dbReference>
<evidence type="ECO:0000256" key="6">
    <source>
        <dbReference type="ARBA" id="ARBA00023136"/>
    </source>
</evidence>
<reference evidence="9 10" key="1">
    <citation type="submission" date="2020-04" db="EMBL/GenBank/DDBJ databases">
        <title>Arthrobacter sp. nov.</title>
        <authorList>
            <person name="Liu S."/>
        </authorList>
    </citation>
    <scope>NUCLEOTIDE SEQUENCE [LARGE SCALE GENOMIC DNA]</scope>
    <source>
        <strain evidence="9 10">E918</strain>
    </source>
</reference>
<dbReference type="AlphaFoldDB" id="A0A7X6K6W4"/>
<accession>A0A7X6K6W4</accession>
<feature type="transmembrane region" description="Helical" evidence="7">
    <location>
        <begin position="12"/>
        <end position="33"/>
    </location>
</feature>
<dbReference type="GO" id="GO:0005886">
    <property type="term" value="C:plasma membrane"/>
    <property type="evidence" value="ECO:0007669"/>
    <property type="project" value="UniProtKB-SubCell"/>
</dbReference>
<gene>
    <name evidence="9" type="ORF">HGG74_14770</name>
</gene>
<feature type="transmembrane region" description="Helical" evidence="7">
    <location>
        <begin position="138"/>
        <end position="156"/>
    </location>
</feature>
<feature type="domain" description="ABC transmembrane type-1" evidence="8">
    <location>
        <begin position="67"/>
        <end position="258"/>
    </location>
</feature>
<protein>
    <submittedName>
        <fullName evidence="9">Carbohydrate ABC transporter permease</fullName>
    </submittedName>
</protein>
<dbReference type="PANTHER" id="PTHR43744:SF12">
    <property type="entry name" value="ABC TRANSPORTER PERMEASE PROTEIN MG189-RELATED"/>
    <property type="match status" value="1"/>
</dbReference>
<evidence type="ECO:0000256" key="3">
    <source>
        <dbReference type="ARBA" id="ARBA00022475"/>
    </source>
</evidence>
<keyword evidence="5 7" id="KW-1133">Transmembrane helix</keyword>
<comment type="similarity">
    <text evidence="7">Belongs to the binding-protein-dependent transport system permease family.</text>
</comment>
<dbReference type="RefSeq" id="WP_168487515.1">
    <property type="nucleotide sequence ID" value="NZ_JAAZSQ010000015.1"/>
</dbReference>
<comment type="subcellular location">
    <subcellularLocation>
        <location evidence="1 7">Cell membrane</location>
        <topology evidence="1 7">Multi-pass membrane protein</topology>
    </subcellularLocation>
</comment>
<evidence type="ECO:0000313" key="9">
    <source>
        <dbReference type="EMBL" id="NKX55778.1"/>
    </source>
</evidence>
<evidence type="ECO:0000256" key="7">
    <source>
        <dbReference type="RuleBase" id="RU363032"/>
    </source>
</evidence>
<evidence type="ECO:0000256" key="1">
    <source>
        <dbReference type="ARBA" id="ARBA00004651"/>
    </source>
</evidence>
<feature type="transmembrane region" description="Helical" evidence="7">
    <location>
        <begin position="71"/>
        <end position="92"/>
    </location>
</feature>
<keyword evidence="3" id="KW-1003">Cell membrane</keyword>
<evidence type="ECO:0000259" key="8">
    <source>
        <dbReference type="PROSITE" id="PS50928"/>
    </source>
</evidence>
<feature type="transmembrane region" description="Helical" evidence="7">
    <location>
        <begin position="104"/>
        <end position="126"/>
    </location>
</feature>